<accession>A0A0B7BWI9</accession>
<feature type="non-terminal residue" evidence="1">
    <location>
        <position position="66"/>
    </location>
</feature>
<evidence type="ECO:0000313" key="1">
    <source>
        <dbReference type="EMBL" id="CEK96746.1"/>
    </source>
</evidence>
<organism evidence="1">
    <name type="scientific">Arion vulgaris</name>
    <dbReference type="NCBI Taxonomy" id="1028688"/>
    <lineage>
        <taxon>Eukaryota</taxon>
        <taxon>Metazoa</taxon>
        <taxon>Spiralia</taxon>
        <taxon>Lophotrochozoa</taxon>
        <taxon>Mollusca</taxon>
        <taxon>Gastropoda</taxon>
        <taxon>Heterobranchia</taxon>
        <taxon>Euthyneura</taxon>
        <taxon>Panpulmonata</taxon>
        <taxon>Eupulmonata</taxon>
        <taxon>Stylommatophora</taxon>
        <taxon>Helicina</taxon>
        <taxon>Arionoidea</taxon>
        <taxon>Arionidae</taxon>
        <taxon>Arion</taxon>
    </lineage>
</organism>
<protein>
    <submittedName>
        <fullName evidence="1">Uncharacterized protein</fullName>
    </submittedName>
</protein>
<reference evidence="1" key="1">
    <citation type="submission" date="2014-12" db="EMBL/GenBank/DDBJ databases">
        <title>Insight into the proteome of Arion vulgaris.</title>
        <authorList>
            <person name="Aradska J."/>
            <person name="Bulat T."/>
            <person name="Smidak R."/>
            <person name="Sarate P."/>
            <person name="Gangsoo J."/>
            <person name="Sialana F."/>
            <person name="Bilban M."/>
            <person name="Lubec G."/>
        </authorList>
    </citation>
    <scope>NUCLEOTIDE SEQUENCE</scope>
    <source>
        <tissue evidence="1">Skin</tissue>
    </source>
</reference>
<dbReference type="EMBL" id="HACG01049881">
    <property type="protein sequence ID" value="CEK96746.1"/>
    <property type="molecule type" value="Transcribed_RNA"/>
</dbReference>
<dbReference type="AlphaFoldDB" id="A0A0B7BWI9"/>
<name>A0A0B7BWI9_9EUPU</name>
<sequence length="66" mass="7574">MLCSHFLVPDLHSSKVPNCSLLNRCYLNLTHAEYEHYELYFSIKRVTCIFFLLVGFPQVVAGPKLG</sequence>
<gene>
    <name evidence="1" type="primary">ORF213298</name>
</gene>
<proteinExistence type="predicted"/>